<dbReference type="PANTHER" id="PTHR20855">
    <property type="entry name" value="ADIPOR/PROGESTIN RECEPTOR-RELATED"/>
    <property type="match status" value="1"/>
</dbReference>
<feature type="transmembrane region" description="Helical" evidence="7">
    <location>
        <begin position="433"/>
        <end position="451"/>
    </location>
</feature>
<gene>
    <name evidence="8" type="primary">KNAG0B05100</name>
    <name evidence="8" type="ordered locus">KNAG_0B05100</name>
</gene>
<feature type="transmembrane region" description="Helical" evidence="7">
    <location>
        <begin position="260"/>
        <end position="277"/>
    </location>
</feature>
<evidence type="ECO:0000256" key="7">
    <source>
        <dbReference type="SAM" id="Phobius"/>
    </source>
</evidence>
<keyword evidence="4 7" id="KW-0472">Membrane</keyword>
<evidence type="ECO:0000256" key="3">
    <source>
        <dbReference type="ARBA" id="ARBA00022989"/>
    </source>
</evidence>
<dbReference type="Proteomes" id="UP000006310">
    <property type="component" value="Chromosome 2"/>
</dbReference>
<dbReference type="GO" id="GO:0016020">
    <property type="term" value="C:membrane"/>
    <property type="evidence" value="ECO:0007669"/>
    <property type="project" value="UniProtKB-SubCell"/>
</dbReference>
<feature type="transmembrane region" description="Helical" evidence="7">
    <location>
        <begin position="362"/>
        <end position="381"/>
    </location>
</feature>
<feature type="region of interest" description="Disordered" evidence="6">
    <location>
        <begin position="134"/>
        <end position="160"/>
    </location>
</feature>
<feature type="binding site" evidence="5">
    <location>
        <position position="317"/>
    </location>
    <ligand>
        <name>Zn(2+)</name>
        <dbReference type="ChEBI" id="CHEBI:29105"/>
    </ligand>
</feature>
<dbReference type="GO" id="GO:0038023">
    <property type="term" value="F:signaling receptor activity"/>
    <property type="evidence" value="ECO:0007669"/>
    <property type="project" value="TreeGrafter"/>
</dbReference>
<dbReference type="OMA" id="CSHTLWH"/>
<accession>J7RHC7</accession>
<evidence type="ECO:0000256" key="5">
    <source>
        <dbReference type="PIRSR" id="PIRSR604254-1"/>
    </source>
</evidence>
<feature type="transmembrane region" description="Helical" evidence="7">
    <location>
        <begin position="297"/>
        <end position="319"/>
    </location>
</feature>
<name>J7RHC7_HUIN7</name>
<evidence type="ECO:0000256" key="2">
    <source>
        <dbReference type="ARBA" id="ARBA00022692"/>
    </source>
</evidence>
<dbReference type="AlphaFoldDB" id="J7RHC7"/>
<dbReference type="GO" id="GO:0046872">
    <property type="term" value="F:metal ion binding"/>
    <property type="evidence" value="ECO:0007669"/>
    <property type="project" value="UniProtKB-KW"/>
</dbReference>
<evidence type="ECO:0000256" key="6">
    <source>
        <dbReference type="SAM" id="MobiDB-lite"/>
    </source>
</evidence>
<dbReference type="RefSeq" id="XP_022463189.1">
    <property type="nucleotide sequence ID" value="XM_022606500.1"/>
</dbReference>
<keyword evidence="3 7" id="KW-1133">Transmembrane helix</keyword>
<feature type="transmembrane region" description="Helical" evidence="7">
    <location>
        <begin position="331"/>
        <end position="350"/>
    </location>
</feature>
<feature type="transmembrane region" description="Helical" evidence="7">
    <location>
        <begin position="393"/>
        <end position="413"/>
    </location>
</feature>
<organism evidence="8 9">
    <name type="scientific">Huiozyma naganishii (strain ATCC MYA-139 / BCRC 22969 / CBS 8797 / KCTC 17520 / NBRC 10181 / NCYC 3082 / Yp74L-3)</name>
    <name type="common">Yeast</name>
    <name type="synonym">Kazachstania naganishii</name>
    <dbReference type="NCBI Taxonomy" id="1071383"/>
    <lineage>
        <taxon>Eukaryota</taxon>
        <taxon>Fungi</taxon>
        <taxon>Dikarya</taxon>
        <taxon>Ascomycota</taxon>
        <taxon>Saccharomycotina</taxon>
        <taxon>Saccharomycetes</taxon>
        <taxon>Saccharomycetales</taxon>
        <taxon>Saccharomycetaceae</taxon>
        <taxon>Huiozyma</taxon>
    </lineage>
</organism>
<evidence type="ECO:0008006" key="10">
    <source>
        <dbReference type="Google" id="ProtNLM"/>
    </source>
</evidence>
<keyword evidence="9" id="KW-1185">Reference proteome</keyword>
<keyword evidence="2 7" id="KW-0812">Transmembrane</keyword>
<dbReference type="KEGG" id="kng:KNAG_0B05100"/>
<dbReference type="PANTHER" id="PTHR20855:SF97">
    <property type="entry name" value="ADIPOR-LIKE RECEPTOR IZH3-RELATED"/>
    <property type="match status" value="1"/>
</dbReference>
<dbReference type="OrthoDB" id="5585746at2759"/>
<dbReference type="EMBL" id="HE978315">
    <property type="protein sequence ID" value="CCK68943.1"/>
    <property type="molecule type" value="Genomic_DNA"/>
</dbReference>
<evidence type="ECO:0000256" key="1">
    <source>
        <dbReference type="ARBA" id="ARBA00004141"/>
    </source>
</evidence>
<reference evidence="8 9" key="1">
    <citation type="journal article" date="2011" name="Proc. Natl. Acad. Sci. U.S.A.">
        <title>Evolutionary erosion of yeast sex chromosomes by mating-type switching accidents.</title>
        <authorList>
            <person name="Gordon J.L."/>
            <person name="Armisen D."/>
            <person name="Proux-Wera E."/>
            <person name="Oheigeartaigh S.S."/>
            <person name="Byrne K.P."/>
            <person name="Wolfe K.H."/>
        </authorList>
    </citation>
    <scope>NUCLEOTIDE SEQUENCE [LARGE SCALE GENOMIC DNA]</scope>
    <source>
        <strain evidence="9">ATCC MYA-139 / BCRC 22969 / CBS 8797 / CCRC 22969 / KCTC 17520 / NBRC 10181 / NCYC 3082</strain>
    </source>
</reference>
<comment type="subcellular location">
    <subcellularLocation>
        <location evidence="1">Membrane</location>
        <topology evidence="1">Multi-pass membrane protein</topology>
    </subcellularLocation>
</comment>
<evidence type="ECO:0000313" key="9">
    <source>
        <dbReference type="Proteomes" id="UP000006310"/>
    </source>
</evidence>
<dbReference type="eggNOG" id="KOG0748">
    <property type="taxonomic scope" value="Eukaryota"/>
</dbReference>
<keyword evidence="5" id="KW-0862">Zinc</keyword>
<dbReference type="GO" id="GO:0006882">
    <property type="term" value="P:intracellular zinc ion homeostasis"/>
    <property type="evidence" value="ECO:0007669"/>
    <property type="project" value="EnsemblFungi"/>
</dbReference>
<dbReference type="InterPro" id="IPR004254">
    <property type="entry name" value="AdipoR/HlyIII-related"/>
</dbReference>
<dbReference type="HOGENOM" id="CLU_025943_0_1_1"/>
<dbReference type="GeneID" id="34524593"/>
<sequence length="538" mass="61534">MDSLTKLKKKGIDNYGKVKQSGKDFANRCHYSKLVSARFNENGIVAEQKAAERQPLERPVTHHPVTVNATVHRNKVWVNGGLEGESQDSLNSEATTLVNAKAMDGLERCSSRKFIYEDNSKSNSYSTATVAERQFSSQASSPSPSPVLKSDGFESSSSSPTSEVFEKAVSLEDRVKFLLDQCKGIPKHMLKPSEEVEALITAYNHDVAFQEGREKLLHYYELPFPWRENRYIIHNYRFYDSNVKSLLSAINWYGWHNETSNIWSHFLGFFYVVYLAVYEFPQSVVFQSDRIPSSAKFVVYIFLFAAMKCLIASAFWHTFNGTAFLKMRRRFACVDYSGISILITASILTAEFVTLNDHRPMMILYMTISLTLGIIGVFLNCSPQFDTPEARPLRIRFFMLLAAMGVLSFINASYLESWAYAVDLLSPITNKSIVWYLVGVVFYGSFIPERFRTDVVVDDRIPTTFQLGTDLDIITKDKEIHFRHKPTCCHHPRKGIFSCWWVDYVGCSHTFWHIFVVLGVVGHYKAIIDMFTTKWLVN</sequence>
<keyword evidence="5" id="KW-0479">Metal-binding</keyword>
<protein>
    <recommendedName>
        <fullName evidence="10">ADIPOR-like receptor IZH3</fullName>
    </recommendedName>
</protein>
<reference evidence="9" key="2">
    <citation type="submission" date="2012-08" db="EMBL/GenBank/DDBJ databases">
        <title>Genome sequence of Kazachstania naganishii.</title>
        <authorList>
            <person name="Gordon J.L."/>
            <person name="Armisen D."/>
            <person name="Proux-Wera E."/>
            <person name="OhEigeartaigh S.S."/>
            <person name="Byrne K.P."/>
            <person name="Wolfe K.H."/>
        </authorList>
    </citation>
    <scope>NUCLEOTIDE SEQUENCE [LARGE SCALE GENOMIC DNA]</scope>
    <source>
        <strain evidence="9">ATCC MYA-139 / BCRC 22969 / CBS 8797 / CCRC 22969 / KCTC 17520 / NBRC 10181 / NCYC 3082</strain>
    </source>
</reference>
<evidence type="ECO:0000313" key="8">
    <source>
        <dbReference type="EMBL" id="CCK68943.1"/>
    </source>
</evidence>
<proteinExistence type="predicted"/>
<dbReference type="STRING" id="1071383.J7RHC7"/>
<evidence type="ECO:0000256" key="4">
    <source>
        <dbReference type="ARBA" id="ARBA00023136"/>
    </source>
</evidence>
<dbReference type="Pfam" id="PF03006">
    <property type="entry name" value="HlyIII"/>
    <property type="match status" value="1"/>
</dbReference>